<gene>
    <name evidence="2" type="primary">103315340</name>
</gene>
<dbReference type="InParanoid" id="A0A7M7H6R5"/>
<feature type="signal peptide" evidence="1">
    <location>
        <begin position="1"/>
        <end position="23"/>
    </location>
</feature>
<keyword evidence="3" id="KW-1185">Reference proteome</keyword>
<reference evidence="2" key="1">
    <citation type="submission" date="2021-01" db="UniProtKB">
        <authorList>
            <consortium name="EnsemblMetazoa"/>
        </authorList>
    </citation>
    <scope>IDENTIFICATION</scope>
</reference>
<protein>
    <submittedName>
        <fullName evidence="2">Uncharacterized protein</fullName>
    </submittedName>
</protein>
<dbReference type="OrthoDB" id="10607035at2759"/>
<dbReference type="AlphaFoldDB" id="A0A7M7H6R5"/>
<keyword evidence="1" id="KW-0732">Signal</keyword>
<sequence length="137" mass="15385">MSSVNQYLAFFLVTLALVGRSSCGTAFSHVFQSTPDYTISHKHFHDHAALAEPFLLSKTQPEPSSPYSTLTAANNEGLGPLYVNQPEYYSAQEEPRATVQVEKQKQDDLPPGYTSLPAMINIPPGYQLFRRNPQYYR</sequence>
<dbReference type="Proteomes" id="UP000002358">
    <property type="component" value="Chromosome 5"/>
</dbReference>
<evidence type="ECO:0000313" key="3">
    <source>
        <dbReference type="Proteomes" id="UP000002358"/>
    </source>
</evidence>
<accession>A0A7M7H6R5</accession>
<name>A0A7M7H6R5_NASVI</name>
<organism evidence="2 3">
    <name type="scientific">Nasonia vitripennis</name>
    <name type="common">Parasitic wasp</name>
    <dbReference type="NCBI Taxonomy" id="7425"/>
    <lineage>
        <taxon>Eukaryota</taxon>
        <taxon>Metazoa</taxon>
        <taxon>Ecdysozoa</taxon>
        <taxon>Arthropoda</taxon>
        <taxon>Hexapoda</taxon>
        <taxon>Insecta</taxon>
        <taxon>Pterygota</taxon>
        <taxon>Neoptera</taxon>
        <taxon>Endopterygota</taxon>
        <taxon>Hymenoptera</taxon>
        <taxon>Apocrita</taxon>
        <taxon>Proctotrupomorpha</taxon>
        <taxon>Chalcidoidea</taxon>
        <taxon>Pteromalidae</taxon>
        <taxon>Pteromalinae</taxon>
        <taxon>Nasonia</taxon>
    </lineage>
</organism>
<evidence type="ECO:0000256" key="1">
    <source>
        <dbReference type="SAM" id="SignalP"/>
    </source>
</evidence>
<feature type="chain" id="PRO_5029649498" evidence="1">
    <location>
        <begin position="24"/>
        <end position="137"/>
    </location>
</feature>
<proteinExistence type="predicted"/>
<evidence type="ECO:0000313" key="2">
    <source>
        <dbReference type="EnsemblMetazoa" id="XP_008201994"/>
    </source>
</evidence>
<dbReference type="EnsemblMetazoa" id="XM_008203772">
    <property type="protein sequence ID" value="XP_008201994"/>
    <property type="gene ID" value="LOC103315340"/>
</dbReference>
<dbReference type="KEGG" id="nvi:103315340"/>